<dbReference type="GO" id="GO:0004639">
    <property type="term" value="F:phosphoribosylaminoimidazolesuccinocarboxamide synthase activity"/>
    <property type="evidence" value="ECO:0007669"/>
    <property type="project" value="UniProtKB-EC"/>
</dbReference>
<accession>A0ABW9KK90</accession>
<keyword evidence="5 8" id="KW-0658">Purine biosynthesis</keyword>
<evidence type="ECO:0000256" key="4">
    <source>
        <dbReference type="ARBA" id="ARBA00022741"/>
    </source>
</evidence>
<dbReference type="NCBIfam" id="TIGR00081">
    <property type="entry name" value="purC"/>
    <property type="match status" value="1"/>
</dbReference>
<keyword evidence="6 8" id="KW-0067">ATP-binding</keyword>
<dbReference type="CDD" id="cd01414">
    <property type="entry name" value="SAICAR_synt_Sc"/>
    <property type="match status" value="1"/>
</dbReference>
<dbReference type="EC" id="6.3.2.6" evidence="8"/>
<dbReference type="Proteomes" id="UP001634747">
    <property type="component" value="Unassembled WGS sequence"/>
</dbReference>
<evidence type="ECO:0000256" key="3">
    <source>
        <dbReference type="ARBA" id="ARBA00022598"/>
    </source>
</evidence>
<dbReference type="PANTHER" id="PTHR43700">
    <property type="entry name" value="PHOSPHORIBOSYLAMINOIMIDAZOLE-SUCCINOCARBOXAMIDE SYNTHASE"/>
    <property type="match status" value="1"/>
</dbReference>
<comment type="similarity">
    <text evidence="2 8">Belongs to the SAICAR synthetase family.</text>
</comment>
<evidence type="ECO:0000256" key="2">
    <source>
        <dbReference type="ARBA" id="ARBA00010190"/>
    </source>
</evidence>
<comment type="caution">
    <text evidence="10">The sequence shown here is derived from an EMBL/GenBank/DDBJ whole genome shotgun (WGS) entry which is preliminary data.</text>
</comment>
<gene>
    <name evidence="8" type="primary">purC</name>
    <name evidence="10" type="ORF">ACK2TP_08180</name>
</gene>
<evidence type="ECO:0000313" key="11">
    <source>
        <dbReference type="Proteomes" id="UP001634747"/>
    </source>
</evidence>
<dbReference type="PROSITE" id="PS01057">
    <property type="entry name" value="SAICAR_SYNTHETASE_1"/>
    <property type="match status" value="1"/>
</dbReference>
<proteinExistence type="inferred from homology"/>
<evidence type="ECO:0000256" key="5">
    <source>
        <dbReference type="ARBA" id="ARBA00022755"/>
    </source>
</evidence>
<reference evidence="10 11" key="1">
    <citation type="submission" date="2024-12" db="EMBL/GenBank/DDBJ databases">
        <authorList>
            <person name="Lee Y."/>
        </authorList>
    </citation>
    <scope>NUCLEOTIDE SEQUENCE [LARGE SCALE GENOMIC DNA]</scope>
    <source>
        <strain evidence="10 11">03SUJ4</strain>
    </source>
</reference>
<dbReference type="RefSeq" id="WP_263412749.1">
    <property type="nucleotide sequence ID" value="NZ_BAABBH010000001.1"/>
</dbReference>
<comment type="catalytic activity">
    <reaction evidence="7 8">
        <text>5-amino-1-(5-phospho-D-ribosyl)imidazole-4-carboxylate + L-aspartate + ATP = (2S)-2-[5-amino-1-(5-phospho-beta-D-ribosyl)imidazole-4-carboxamido]succinate + ADP + phosphate + 2 H(+)</text>
        <dbReference type="Rhea" id="RHEA:22628"/>
        <dbReference type="ChEBI" id="CHEBI:15378"/>
        <dbReference type="ChEBI" id="CHEBI:29991"/>
        <dbReference type="ChEBI" id="CHEBI:30616"/>
        <dbReference type="ChEBI" id="CHEBI:43474"/>
        <dbReference type="ChEBI" id="CHEBI:58443"/>
        <dbReference type="ChEBI" id="CHEBI:77657"/>
        <dbReference type="ChEBI" id="CHEBI:456216"/>
        <dbReference type="EC" id="6.3.2.6"/>
    </reaction>
</comment>
<keyword evidence="11" id="KW-1185">Reference proteome</keyword>
<dbReference type="PROSITE" id="PS01058">
    <property type="entry name" value="SAICAR_SYNTHETASE_2"/>
    <property type="match status" value="1"/>
</dbReference>
<name>A0ABW9KK90_9BACT</name>
<dbReference type="Gene3D" id="3.30.200.20">
    <property type="entry name" value="Phosphorylase Kinase, domain 1"/>
    <property type="match status" value="1"/>
</dbReference>
<evidence type="ECO:0000256" key="7">
    <source>
        <dbReference type="ARBA" id="ARBA00048475"/>
    </source>
</evidence>
<dbReference type="InterPro" id="IPR001636">
    <property type="entry name" value="SAICAR_synth"/>
</dbReference>
<evidence type="ECO:0000259" key="9">
    <source>
        <dbReference type="Pfam" id="PF01259"/>
    </source>
</evidence>
<dbReference type="EMBL" id="JBJYXY010000001">
    <property type="protein sequence ID" value="MFN2975738.1"/>
    <property type="molecule type" value="Genomic_DNA"/>
</dbReference>
<dbReference type="SUPFAM" id="SSF56104">
    <property type="entry name" value="SAICAR synthase-like"/>
    <property type="match status" value="1"/>
</dbReference>
<feature type="domain" description="SAICAR synthetase/ADE2 N-terminal" evidence="9">
    <location>
        <begin position="14"/>
        <end position="281"/>
    </location>
</feature>
<dbReference type="NCBIfam" id="NF010568">
    <property type="entry name" value="PRK13961.1"/>
    <property type="match status" value="1"/>
</dbReference>
<evidence type="ECO:0000256" key="1">
    <source>
        <dbReference type="ARBA" id="ARBA00004672"/>
    </source>
</evidence>
<dbReference type="HAMAP" id="MF_00137">
    <property type="entry name" value="SAICAR_synth"/>
    <property type="match status" value="1"/>
</dbReference>
<dbReference type="Gene3D" id="3.30.470.20">
    <property type="entry name" value="ATP-grasp fold, B domain"/>
    <property type="match status" value="1"/>
</dbReference>
<dbReference type="InterPro" id="IPR018236">
    <property type="entry name" value="SAICAR_synthetase_CS"/>
</dbReference>
<evidence type="ECO:0000256" key="8">
    <source>
        <dbReference type="HAMAP-Rule" id="MF_00137"/>
    </source>
</evidence>
<dbReference type="PANTHER" id="PTHR43700:SF1">
    <property type="entry name" value="PHOSPHORIBOSYLAMINOIMIDAZOLE-SUCCINOCARBOXAMIDE SYNTHASE"/>
    <property type="match status" value="1"/>
</dbReference>
<keyword evidence="4 8" id="KW-0547">Nucleotide-binding</keyword>
<sequence>MANEVPALGGLPHVLSGKVRDLYDAGDDRLFFVASDRISAFDHVLASTIPDKGKVLTQISLFWFDHLREIVPNHLITASIDSYPPALRAYRDQLQGRSMLVRRARMVPVECVARGYLSGSGWKDYQRDGAVCGIKLPAGLRESDRLPEPIFTPAAKNHTGHDENIGFDAVVAAVGAPLAEHLRELTLRIYAKASEHAESKGLILADTKFEFGFVPGSDLHGTLAAHGQAADGDVLVLADEVLTPDSSRYWLASGYAPGGAQPSFDKQFVRDYLLSIRWNQQPPAPALPDEVVAQTRAKYLQAFELLTGQPLKV</sequence>
<dbReference type="InterPro" id="IPR028923">
    <property type="entry name" value="SAICAR_synt/ADE2_N"/>
</dbReference>
<comment type="pathway">
    <text evidence="1 8">Purine metabolism; IMP biosynthesis via de novo pathway; 5-amino-1-(5-phospho-D-ribosyl)imidazole-4-carboxamide from 5-amino-1-(5-phospho-D-ribosyl)imidazole-4-carboxylate: step 1/2.</text>
</comment>
<protein>
    <recommendedName>
        <fullName evidence="8">Phosphoribosylaminoimidazole-succinocarboxamide synthase</fullName>
        <ecNumber evidence="8">6.3.2.6</ecNumber>
    </recommendedName>
    <alternativeName>
        <fullName evidence="8">SAICAR synthetase</fullName>
    </alternativeName>
</protein>
<evidence type="ECO:0000256" key="6">
    <source>
        <dbReference type="ARBA" id="ARBA00022840"/>
    </source>
</evidence>
<evidence type="ECO:0000313" key="10">
    <source>
        <dbReference type="EMBL" id="MFN2975738.1"/>
    </source>
</evidence>
<keyword evidence="3 8" id="KW-0436">Ligase</keyword>
<organism evidence="10 11">
    <name type="scientific">Terriglobus aquaticus</name>
    <dbReference type="NCBI Taxonomy" id="940139"/>
    <lineage>
        <taxon>Bacteria</taxon>
        <taxon>Pseudomonadati</taxon>
        <taxon>Acidobacteriota</taxon>
        <taxon>Terriglobia</taxon>
        <taxon>Terriglobales</taxon>
        <taxon>Acidobacteriaceae</taxon>
        <taxon>Terriglobus</taxon>
    </lineage>
</organism>
<dbReference type="Pfam" id="PF01259">
    <property type="entry name" value="SAICAR_synt"/>
    <property type="match status" value="1"/>
</dbReference>